<gene>
    <name evidence="2" type="ORF">E7215_16115</name>
</gene>
<evidence type="ECO:0000313" key="2">
    <source>
        <dbReference type="EMBL" id="MBE6061668.1"/>
    </source>
</evidence>
<name>A0A927WDJ7_9CLOT</name>
<dbReference type="Gene3D" id="3.40.50.2000">
    <property type="entry name" value="Glycogen Phosphorylase B"/>
    <property type="match status" value="2"/>
</dbReference>
<dbReference type="PANTHER" id="PTHR12526:SF627">
    <property type="entry name" value="D-RHAMNOSYLTRANSFERASE WBPZ"/>
    <property type="match status" value="1"/>
</dbReference>
<dbReference type="Pfam" id="PF00534">
    <property type="entry name" value="Glycos_transf_1"/>
    <property type="match status" value="1"/>
</dbReference>
<dbReference type="InterPro" id="IPR001296">
    <property type="entry name" value="Glyco_trans_1"/>
</dbReference>
<dbReference type="Proteomes" id="UP000768462">
    <property type="component" value="Unassembled WGS sequence"/>
</dbReference>
<reference evidence="2" key="1">
    <citation type="submission" date="2019-04" db="EMBL/GenBank/DDBJ databases">
        <title>Evolution of Biomass-Degrading Anaerobic Consortia Revealed by Metagenomics.</title>
        <authorList>
            <person name="Peng X."/>
        </authorList>
    </citation>
    <scope>NUCLEOTIDE SEQUENCE</scope>
    <source>
        <strain evidence="2">SIG254</strain>
    </source>
</reference>
<protein>
    <submittedName>
        <fullName evidence="2">Glycosyltransferase</fullName>
    </submittedName>
</protein>
<dbReference type="GO" id="GO:0016757">
    <property type="term" value="F:glycosyltransferase activity"/>
    <property type="evidence" value="ECO:0007669"/>
    <property type="project" value="InterPro"/>
</dbReference>
<evidence type="ECO:0000259" key="1">
    <source>
        <dbReference type="Pfam" id="PF00534"/>
    </source>
</evidence>
<evidence type="ECO:0000313" key="3">
    <source>
        <dbReference type="Proteomes" id="UP000768462"/>
    </source>
</evidence>
<dbReference type="PANTHER" id="PTHR12526">
    <property type="entry name" value="GLYCOSYLTRANSFERASE"/>
    <property type="match status" value="1"/>
</dbReference>
<dbReference type="CDD" id="cd03811">
    <property type="entry name" value="GT4_GT28_WabH-like"/>
    <property type="match status" value="1"/>
</dbReference>
<feature type="domain" description="Glycosyl transferase family 1" evidence="1">
    <location>
        <begin position="230"/>
        <end position="376"/>
    </location>
</feature>
<organism evidence="2 3">
    <name type="scientific">Clostridium sulfidigenes</name>
    <dbReference type="NCBI Taxonomy" id="318464"/>
    <lineage>
        <taxon>Bacteria</taxon>
        <taxon>Bacillati</taxon>
        <taxon>Bacillota</taxon>
        <taxon>Clostridia</taxon>
        <taxon>Eubacteriales</taxon>
        <taxon>Clostridiaceae</taxon>
        <taxon>Clostridium</taxon>
    </lineage>
</organism>
<dbReference type="SUPFAM" id="SSF53756">
    <property type="entry name" value="UDP-Glycosyltransferase/glycogen phosphorylase"/>
    <property type="match status" value="1"/>
</dbReference>
<dbReference type="AlphaFoldDB" id="A0A927WDJ7"/>
<dbReference type="EMBL" id="SVCM01000189">
    <property type="protein sequence ID" value="MBE6061668.1"/>
    <property type="molecule type" value="Genomic_DNA"/>
</dbReference>
<accession>A0A927WDJ7</accession>
<comment type="caution">
    <text evidence="2">The sequence shown here is derived from an EMBL/GenBank/DDBJ whole genome shotgun (WGS) entry which is preliminary data.</text>
</comment>
<sequence>MVKKNVIFVIDSLNCAGAEKSIITLLSLLDYSRYDVDLQLFGYGGELEELIPREVNLLEPLEYTKYSTLSVGKALLYSIEKYKFNMLYGRVKYSLQIRKERYSNAQKARLFWNNISHLIESRDKEYDLAISYAQGIPTFYVADKIKAKKKYAWVNVSYKLIGVDREFQRKYYNCYNQVVAVSESAKDIFLESYPGYKNKTRVIYDINDYNFIKRMAQYGESYEDEFQGIRILTIGRLANQKGYDIAIEACRKLKVANINFKWYVLGKGPQKKEIEGWIRDNNLEENFILLGVKSNPYPFIRDCDIYVQTSKFEGFGLAIAEARMLNKPVVTTRFDAVYNQMVHRKNGLVVDMNSQGIYDGILQIINDDELRNSIIHHVKAEKKGNIEELDKFYNLIEGK</sequence>
<proteinExistence type="predicted"/>